<reference evidence="1 2" key="1">
    <citation type="submission" date="2018-03" db="EMBL/GenBank/DDBJ databases">
        <authorList>
            <person name="Keele B.F."/>
        </authorList>
    </citation>
    <scope>NUCLEOTIDE SEQUENCE [LARGE SCALE GENOMIC DNA]</scope>
    <source>
        <strain evidence="1 2">CECT 8626</strain>
    </source>
</reference>
<name>A0A2R8B2I5_9RHOB</name>
<organism evidence="1 2">
    <name type="scientific">Albidovulum aquaemixtae</name>
    <dbReference type="NCBI Taxonomy" id="1542388"/>
    <lineage>
        <taxon>Bacteria</taxon>
        <taxon>Pseudomonadati</taxon>
        <taxon>Pseudomonadota</taxon>
        <taxon>Alphaproteobacteria</taxon>
        <taxon>Rhodobacterales</taxon>
        <taxon>Paracoccaceae</taxon>
        <taxon>Albidovulum</taxon>
    </lineage>
</organism>
<dbReference type="Proteomes" id="UP000244924">
    <property type="component" value="Unassembled WGS sequence"/>
</dbReference>
<dbReference type="InterPro" id="IPR022201">
    <property type="entry name" value="DUF3726"/>
</dbReference>
<dbReference type="AlphaFoldDB" id="A0A2R8B2I5"/>
<dbReference type="OrthoDB" id="8420038at2"/>
<dbReference type="RefSeq" id="WP_108851311.1">
    <property type="nucleotide sequence ID" value="NZ_OMOQ01000001.1"/>
</dbReference>
<evidence type="ECO:0008006" key="3">
    <source>
        <dbReference type="Google" id="ProtNLM"/>
    </source>
</evidence>
<accession>A0A2R8B2I5</accession>
<keyword evidence="2" id="KW-1185">Reference proteome</keyword>
<proteinExistence type="predicted"/>
<protein>
    <recommendedName>
        <fullName evidence="3">DUF3726 domain-containing protein</fullName>
    </recommendedName>
</protein>
<gene>
    <name evidence="1" type="ORF">DEA8626_00322</name>
</gene>
<evidence type="ECO:0000313" key="1">
    <source>
        <dbReference type="EMBL" id="SPH16808.1"/>
    </source>
</evidence>
<dbReference type="Pfam" id="PF12525">
    <property type="entry name" value="DUF3726"/>
    <property type="match status" value="1"/>
</dbReference>
<evidence type="ECO:0000313" key="2">
    <source>
        <dbReference type="Proteomes" id="UP000244924"/>
    </source>
</evidence>
<sequence length="229" mass="23444">MSALPNDPTRAGAPVAGAAVLSLPEVEALCLKAARGAGMSWGLAEEAGHAAAWLAAQGLPGPELMLRLLEASRGREWSDRSPALGALRWRAQNGLALLPVATGAAFADLAGPLPLRIERLAYPGLVLPSIAIAAGVRGHAIRLEWSSGSVAVTAEALDDAEAAQGLCDTAEANVSLQAAETLVDPAERRPGHSISRAVWQALDHFALLTTVPATETSRADAGAGSSDND</sequence>
<dbReference type="EMBL" id="OMOQ01000001">
    <property type="protein sequence ID" value="SPH16808.1"/>
    <property type="molecule type" value="Genomic_DNA"/>
</dbReference>